<keyword evidence="6" id="KW-0812">Transmembrane</keyword>
<accession>A0ABY4EEF8</accession>
<evidence type="ECO:0000256" key="2">
    <source>
        <dbReference type="ARBA" id="ARBA00022512"/>
    </source>
</evidence>
<keyword evidence="10" id="KW-1185">Reference proteome</keyword>
<evidence type="ECO:0000259" key="8">
    <source>
        <dbReference type="Pfam" id="PF00746"/>
    </source>
</evidence>
<dbReference type="Proteomes" id="UP000831787">
    <property type="component" value="Chromosome"/>
</dbReference>
<keyword evidence="6" id="KW-1133">Transmembrane helix</keyword>
<keyword evidence="5" id="KW-0572">Peptidoglycan-anchor</keyword>
<keyword evidence="4 7" id="KW-0732">Signal</keyword>
<keyword evidence="6" id="KW-0472">Membrane</keyword>
<evidence type="ECO:0000256" key="7">
    <source>
        <dbReference type="SAM" id="SignalP"/>
    </source>
</evidence>
<evidence type="ECO:0000313" key="9">
    <source>
        <dbReference type="EMBL" id="UOQ42847.1"/>
    </source>
</evidence>
<name>A0ABY4EEF8_9BACI</name>
<dbReference type="NCBIfam" id="TIGR01167">
    <property type="entry name" value="LPXTG_anchor"/>
    <property type="match status" value="1"/>
</dbReference>
<evidence type="ECO:0000313" key="10">
    <source>
        <dbReference type="Proteomes" id="UP000831787"/>
    </source>
</evidence>
<comment type="subcellular location">
    <subcellularLocation>
        <location evidence="1">Secreted</location>
        <location evidence="1">Cell wall</location>
        <topology evidence="1">Peptidoglycan-anchor</topology>
    </subcellularLocation>
</comment>
<feature type="transmembrane region" description="Helical" evidence="6">
    <location>
        <begin position="166"/>
        <end position="186"/>
    </location>
</feature>
<protein>
    <submittedName>
        <fullName evidence="9">LPXTG cell wall anchor domain-containing protein</fullName>
    </submittedName>
</protein>
<dbReference type="InterPro" id="IPR019931">
    <property type="entry name" value="LPXTG_anchor"/>
</dbReference>
<proteinExistence type="predicted"/>
<evidence type="ECO:0000256" key="1">
    <source>
        <dbReference type="ARBA" id="ARBA00004168"/>
    </source>
</evidence>
<evidence type="ECO:0000256" key="4">
    <source>
        <dbReference type="ARBA" id="ARBA00022729"/>
    </source>
</evidence>
<evidence type="ECO:0000256" key="5">
    <source>
        <dbReference type="ARBA" id="ARBA00023088"/>
    </source>
</evidence>
<feature type="domain" description="Gram-positive cocci surface proteins LPxTG" evidence="8">
    <location>
        <begin position="154"/>
        <end position="190"/>
    </location>
</feature>
<reference evidence="9 10" key="1">
    <citation type="submission" date="2022-04" db="EMBL/GenBank/DDBJ databases">
        <title>Halobacillus sp. isolated from saltern.</title>
        <authorList>
            <person name="Won M."/>
            <person name="Lee C.-M."/>
            <person name="Woen H.-Y."/>
            <person name="Kwon S.-W."/>
        </authorList>
    </citation>
    <scope>NUCLEOTIDE SEQUENCE [LARGE SCALE GENOMIC DNA]</scope>
    <source>
        <strain evidence="9 10">SSBR10-3</strain>
    </source>
</reference>
<dbReference type="RefSeq" id="WP_244708207.1">
    <property type="nucleotide sequence ID" value="NZ_CP095073.1"/>
</dbReference>
<dbReference type="Pfam" id="PF00746">
    <property type="entry name" value="Gram_pos_anchor"/>
    <property type="match status" value="1"/>
</dbReference>
<keyword evidence="3" id="KW-0964">Secreted</keyword>
<organism evidence="9 10">
    <name type="scientific">Halobacillus salinarum</name>
    <dbReference type="NCBI Taxonomy" id="2932257"/>
    <lineage>
        <taxon>Bacteria</taxon>
        <taxon>Bacillati</taxon>
        <taxon>Bacillota</taxon>
        <taxon>Bacilli</taxon>
        <taxon>Bacillales</taxon>
        <taxon>Bacillaceae</taxon>
        <taxon>Halobacillus</taxon>
    </lineage>
</organism>
<evidence type="ECO:0000256" key="6">
    <source>
        <dbReference type="SAM" id="Phobius"/>
    </source>
</evidence>
<keyword evidence="2" id="KW-0134">Cell wall</keyword>
<evidence type="ECO:0000256" key="3">
    <source>
        <dbReference type="ARBA" id="ARBA00022525"/>
    </source>
</evidence>
<feature type="signal peptide" evidence="7">
    <location>
        <begin position="1"/>
        <end position="24"/>
    </location>
</feature>
<feature type="chain" id="PRO_5046093142" evidence="7">
    <location>
        <begin position="25"/>
        <end position="195"/>
    </location>
</feature>
<dbReference type="EMBL" id="CP095073">
    <property type="protein sequence ID" value="UOQ42847.1"/>
    <property type="molecule type" value="Genomic_DNA"/>
</dbReference>
<sequence>MFRKLSAVLIACVVFTTLHTSVFAENHGEPPVTDLEQKFKDLVKLEYGDHYQVKKYDSIERIEEEFKSIMVWPLADYYVDKIFYEKERKLYLRAIDGPFLHDIDRSKDYQLEKINDGHYKLTQEQDSGVTLTIDYSYEAGKWVFSNRMNIIGSNEGGELPDTATSLPLAMAIGGVLMAGGLVLLALSRRQTIKKC</sequence>
<gene>
    <name evidence="9" type="ORF">MUN89_12835</name>
</gene>